<name>A0A2B4SW44_STYPI</name>
<dbReference type="OrthoDB" id="10400063at2759"/>
<evidence type="ECO:0000313" key="4">
    <source>
        <dbReference type="Proteomes" id="UP000225706"/>
    </source>
</evidence>
<dbReference type="InterPro" id="IPR036865">
    <property type="entry name" value="CRAL-TRIO_dom_sf"/>
</dbReference>
<protein>
    <submittedName>
        <fullName evidence="3">Caytaxin</fullName>
    </submittedName>
</protein>
<feature type="domain" description="CRAL-TRIO" evidence="2">
    <location>
        <begin position="302"/>
        <end position="416"/>
    </location>
</feature>
<evidence type="ECO:0000256" key="1">
    <source>
        <dbReference type="SAM" id="MobiDB-lite"/>
    </source>
</evidence>
<evidence type="ECO:0000259" key="2">
    <source>
        <dbReference type="Pfam" id="PF13716"/>
    </source>
</evidence>
<dbReference type="InterPro" id="IPR001251">
    <property type="entry name" value="CRAL-TRIO_dom"/>
</dbReference>
<dbReference type="SUPFAM" id="SSF52087">
    <property type="entry name" value="CRAL/TRIO domain"/>
    <property type="match status" value="1"/>
</dbReference>
<feature type="region of interest" description="Disordered" evidence="1">
    <location>
        <begin position="56"/>
        <end position="88"/>
    </location>
</feature>
<proteinExistence type="predicted"/>
<reference evidence="4" key="1">
    <citation type="journal article" date="2017" name="bioRxiv">
        <title>Comparative analysis of the genomes of Stylophora pistillata and Acropora digitifera provides evidence for extensive differences between species of corals.</title>
        <authorList>
            <person name="Voolstra C.R."/>
            <person name="Li Y."/>
            <person name="Liew Y.J."/>
            <person name="Baumgarten S."/>
            <person name="Zoccola D."/>
            <person name="Flot J.-F."/>
            <person name="Tambutte S."/>
            <person name="Allemand D."/>
            <person name="Aranda M."/>
        </authorList>
    </citation>
    <scope>NUCLEOTIDE SEQUENCE [LARGE SCALE GENOMIC DNA]</scope>
</reference>
<dbReference type="Proteomes" id="UP000225706">
    <property type="component" value="Unassembled WGS sequence"/>
</dbReference>
<dbReference type="AlphaFoldDB" id="A0A2B4SW44"/>
<keyword evidence="4" id="KW-1185">Reference proteome</keyword>
<dbReference type="Gene3D" id="3.40.525.10">
    <property type="entry name" value="CRAL-TRIO lipid binding domain"/>
    <property type="match status" value="1"/>
</dbReference>
<sequence>MEEEHSTKLVDNTASTGYSLAPIDIDDKLLNHYIGNIIHKAASSLHGFVLKATSPEAADRDDTAERGSTPTNDSFTMDTQQQDSSSGDILENIGEPLIADSNFIEKLQGNHIVPKMQTVTSSLRDVAIKVMNLAGTEKAVLDCTESEQGYITEQGHNTEQGSCARSKEVIADDSFTLDSQEKDSLTGHTLESLVNPFQVPIEDSSSDSSLDLPKDEHEYPPPPKAGNKKSKFCRFKKRRKSSAVAPVTNDKLKETQPHKVAFDDQSYPTSDINVGTFITKSEHFDEMGNNIFLLNSEKVPLISKLFQGSKSKALVNNLCRNVEQYIKDNLVTDKFTMVIHGGDDGSKLGSIGLAKKFYSLLKNRFNKDLKSCIILRAKLSLKCIFKLSKPFMQNTMKQKISLVNDVRELVLLHRIPDNLLQYCH</sequence>
<evidence type="ECO:0000313" key="3">
    <source>
        <dbReference type="EMBL" id="PFX32772.1"/>
    </source>
</evidence>
<gene>
    <name evidence="3" type="primary">ATCAY</name>
    <name evidence="3" type="ORF">AWC38_SpisGene2400</name>
</gene>
<organism evidence="3 4">
    <name type="scientific">Stylophora pistillata</name>
    <name type="common">Smooth cauliflower coral</name>
    <dbReference type="NCBI Taxonomy" id="50429"/>
    <lineage>
        <taxon>Eukaryota</taxon>
        <taxon>Metazoa</taxon>
        <taxon>Cnidaria</taxon>
        <taxon>Anthozoa</taxon>
        <taxon>Hexacorallia</taxon>
        <taxon>Scleractinia</taxon>
        <taxon>Astrocoeniina</taxon>
        <taxon>Pocilloporidae</taxon>
        <taxon>Stylophora</taxon>
    </lineage>
</organism>
<comment type="caution">
    <text evidence="3">The sequence shown here is derived from an EMBL/GenBank/DDBJ whole genome shotgun (WGS) entry which is preliminary data.</text>
</comment>
<dbReference type="EMBL" id="LSMT01000019">
    <property type="protein sequence ID" value="PFX32772.1"/>
    <property type="molecule type" value="Genomic_DNA"/>
</dbReference>
<accession>A0A2B4SW44</accession>
<dbReference type="Pfam" id="PF13716">
    <property type="entry name" value="CRAL_TRIO_2"/>
    <property type="match status" value="1"/>
</dbReference>
<feature type="compositionally biased region" description="Polar residues" evidence="1">
    <location>
        <begin position="66"/>
        <end position="87"/>
    </location>
</feature>
<feature type="region of interest" description="Disordered" evidence="1">
    <location>
        <begin position="196"/>
        <end position="232"/>
    </location>
</feature>